<evidence type="ECO:0000313" key="4">
    <source>
        <dbReference type="WBParaSite" id="MhA1_Contig2391.frz3.fgene1"/>
    </source>
</evidence>
<accession>A0A1I8BHE1</accession>
<evidence type="ECO:0000256" key="1">
    <source>
        <dbReference type="SAM" id="Coils"/>
    </source>
</evidence>
<protein>
    <submittedName>
        <fullName evidence="4">Laminin EGF-like domain-containing protein</fullName>
    </submittedName>
</protein>
<organism evidence="3 4">
    <name type="scientific">Meloidogyne hapla</name>
    <name type="common">Root-knot nematode worm</name>
    <dbReference type="NCBI Taxonomy" id="6305"/>
    <lineage>
        <taxon>Eukaryota</taxon>
        <taxon>Metazoa</taxon>
        <taxon>Ecdysozoa</taxon>
        <taxon>Nematoda</taxon>
        <taxon>Chromadorea</taxon>
        <taxon>Rhabditida</taxon>
        <taxon>Tylenchina</taxon>
        <taxon>Tylenchomorpha</taxon>
        <taxon>Tylenchoidea</taxon>
        <taxon>Meloidogynidae</taxon>
        <taxon>Meloidogyninae</taxon>
        <taxon>Meloidogyne</taxon>
    </lineage>
</organism>
<proteinExistence type="predicted"/>
<name>A0A1I8BHE1_MELHA</name>
<dbReference type="Pfam" id="PF00053">
    <property type="entry name" value="EGF_laminin"/>
    <property type="match status" value="1"/>
</dbReference>
<evidence type="ECO:0000313" key="3">
    <source>
        <dbReference type="Proteomes" id="UP000095281"/>
    </source>
</evidence>
<dbReference type="SUPFAM" id="SSF57196">
    <property type="entry name" value="EGF/Laminin"/>
    <property type="match status" value="1"/>
</dbReference>
<dbReference type="WBParaSite" id="MhA1_Contig2391.frz3.fgene1">
    <property type="protein sequence ID" value="MhA1_Contig2391.frz3.fgene1"/>
    <property type="gene ID" value="MhA1_Contig2391.frz3.fgene1"/>
</dbReference>
<reference evidence="4" key="1">
    <citation type="submission" date="2016-11" db="UniProtKB">
        <authorList>
            <consortium name="WormBaseParasite"/>
        </authorList>
    </citation>
    <scope>IDENTIFICATION</scope>
</reference>
<keyword evidence="1" id="KW-0175">Coiled coil</keyword>
<dbReference type="AlphaFoldDB" id="A0A1I8BHE1"/>
<feature type="domain" description="Laminin EGF-like" evidence="2">
    <location>
        <begin position="2"/>
        <end position="27"/>
    </location>
</feature>
<sequence length="264" mass="29753">MTGECLKCLHNTVGYQCQHCLDGLFGVLTSTGDDVRDFTAVIKNKVRQGKGRIGYLPVEQINEGPPLECAEQTPQNSETESIHQRMHLIASRLEKRQNEAAEHFTLAVILPSMVLKSIFLIVKINGIEKNGIIGGHTPIMIDNDKNENENGNKQQIGFQIINHQKIQIYLDQQRIAQIPAVVLAAQQEAKSPSQLVTQVEQANKEELGQLLQKLQYENIELKRKIKERRKANYTNTLHRQYSLGIPITSSEGITQYTTTIKSNK</sequence>
<dbReference type="Gene3D" id="2.10.25.10">
    <property type="entry name" value="Laminin"/>
    <property type="match status" value="1"/>
</dbReference>
<dbReference type="Proteomes" id="UP000095281">
    <property type="component" value="Unplaced"/>
</dbReference>
<evidence type="ECO:0000259" key="2">
    <source>
        <dbReference type="Pfam" id="PF00053"/>
    </source>
</evidence>
<feature type="coiled-coil region" evidence="1">
    <location>
        <begin position="204"/>
        <end position="236"/>
    </location>
</feature>
<dbReference type="InterPro" id="IPR002049">
    <property type="entry name" value="LE_dom"/>
</dbReference>
<keyword evidence="3" id="KW-1185">Reference proteome</keyword>